<keyword evidence="6 7" id="KW-0472">Membrane</keyword>
<feature type="transmembrane region" description="Helical" evidence="7">
    <location>
        <begin position="393"/>
        <end position="415"/>
    </location>
</feature>
<evidence type="ECO:0000256" key="2">
    <source>
        <dbReference type="ARBA" id="ARBA00022448"/>
    </source>
</evidence>
<dbReference type="InterPro" id="IPR000849">
    <property type="entry name" value="Sugar_P_transporter"/>
</dbReference>
<dbReference type="EMBL" id="FNBU01000004">
    <property type="protein sequence ID" value="SDF19062.1"/>
    <property type="molecule type" value="Genomic_DNA"/>
</dbReference>
<accession>A0A1G7J243</accession>
<evidence type="ECO:0000256" key="3">
    <source>
        <dbReference type="ARBA" id="ARBA00022475"/>
    </source>
</evidence>
<name>A0A1G7J243_9FIRM</name>
<feature type="transmembrane region" description="Helical" evidence="7">
    <location>
        <begin position="147"/>
        <end position="168"/>
    </location>
</feature>
<feature type="transmembrane region" description="Helical" evidence="7">
    <location>
        <begin position="51"/>
        <end position="72"/>
    </location>
</feature>
<dbReference type="PANTHER" id="PTHR11662">
    <property type="entry name" value="SOLUTE CARRIER FAMILY 17"/>
    <property type="match status" value="1"/>
</dbReference>
<keyword evidence="2" id="KW-0813">Transport</keyword>
<dbReference type="SUPFAM" id="SSF103473">
    <property type="entry name" value="MFS general substrate transporter"/>
    <property type="match status" value="1"/>
</dbReference>
<keyword evidence="3" id="KW-1003">Cell membrane</keyword>
<dbReference type="PROSITE" id="PS50850">
    <property type="entry name" value="MFS"/>
    <property type="match status" value="1"/>
</dbReference>
<organism evidence="9 10">
    <name type="scientific">Sporolituus thermophilus DSM 23256</name>
    <dbReference type="NCBI Taxonomy" id="1123285"/>
    <lineage>
        <taxon>Bacteria</taxon>
        <taxon>Bacillati</taxon>
        <taxon>Bacillota</taxon>
        <taxon>Negativicutes</taxon>
        <taxon>Selenomonadales</taxon>
        <taxon>Sporomusaceae</taxon>
        <taxon>Sporolituus</taxon>
    </lineage>
</organism>
<comment type="subcellular location">
    <subcellularLocation>
        <location evidence="1">Cell membrane</location>
        <topology evidence="1">Multi-pass membrane protein</topology>
    </subcellularLocation>
</comment>
<dbReference type="Proteomes" id="UP000243333">
    <property type="component" value="Unassembled WGS sequence"/>
</dbReference>
<dbReference type="InterPro" id="IPR050382">
    <property type="entry name" value="MFS_Na/Anion_cotransporter"/>
</dbReference>
<feature type="transmembrane region" description="Helical" evidence="7">
    <location>
        <begin position="368"/>
        <end position="387"/>
    </location>
</feature>
<dbReference type="PIRSF" id="PIRSF002808">
    <property type="entry name" value="Hexose_phosphate_transp"/>
    <property type="match status" value="1"/>
</dbReference>
<dbReference type="GO" id="GO:0005886">
    <property type="term" value="C:plasma membrane"/>
    <property type="evidence" value="ECO:0007669"/>
    <property type="project" value="UniProtKB-SubCell"/>
</dbReference>
<gene>
    <name evidence="9" type="ORF">SAMN05660235_00719</name>
</gene>
<feature type="transmembrane region" description="Helical" evidence="7">
    <location>
        <begin position="237"/>
        <end position="256"/>
    </location>
</feature>
<proteinExistence type="predicted"/>
<dbReference type="PANTHER" id="PTHR11662:SF399">
    <property type="entry name" value="FI19708P1-RELATED"/>
    <property type="match status" value="1"/>
</dbReference>
<evidence type="ECO:0000256" key="5">
    <source>
        <dbReference type="ARBA" id="ARBA00022989"/>
    </source>
</evidence>
<dbReference type="Pfam" id="PF07690">
    <property type="entry name" value="MFS_1"/>
    <property type="match status" value="1"/>
</dbReference>
<feature type="transmembrane region" description="Helical" evidence="7">
    <location>
        <begin position="113"/>
        <end position="135"/>
    </location>
</feature>
<dbReference type="GO" id="GO:0022857">
    <property type="term" value="F:transmembrane transporter activity"/>
    <property type="evidence" value="ECO:0007669"/>
    <property type="project" value="InterPro"/>
</dbReference>
<evidence type="ECO:0000256" key="4">
    <source>
        <dbReference type="ARBA" id="ARBA00022692"/>
    </source>
</evidence>
<feature type="transmembrane region" description="Helical" evidence="7">
    <location>
        <begin position="276"/>
        <end position="295"/>
    </location>
</feature>
<dbReference type="Gene3D" id="1.20.1250.20">
    <property type="entry name" value="MFS general substrate transporter like domains"/>
    <property type="match status" value="2"/>
</dbReference>
<dbReference type="InterPro" id="IPR036259">
    <property type="entry name" value="MFS_trans_sf"/>
</dbReference>
<keyword evidence="5 7" id="KW-1133">Transmembrane helix</keyword>
<protein>
    <submittedName>
        <fullName evidence="9">Sugar phosphate permease</fullName>
    </submittedName>
</protein>
<feature type="transmembrane region" description="Helical" evidence="7">
    <location>
        <begin position="174"/>
        <end position="192"/>
    </location>
</feature>
<dbReference type="AlphaFoldDB" id="A0A1G7J243"/>
<evidence type="ECO:0000313" key="10">
    <source>
        <dbReference type="Proteomes" id="UP000243333"/>
    </source>
</evidence>
<feature type="domain" description="Major facilitator superfamily (MFS) profile" evidence="8">
    <location>
        <begin position="18"/>
        <end position="422"/>
    </location>
</feature>
<dbReference type="InterPro" id="IPR020846">
    <property type="entry name" value="MFS_dom"/>
</dbReference>
<feature type="transmembrane region" description="Helical" evidence="7">
    <location>
        <begin position="307"/>
        <end position="324"/>
    </location>
</feature>
<dbReference type="CDD" id="cd17319">
    <property type="entry name" value="MFS_ExuT_GudP_like"/>
    <property type="match status" value="1"/>
</dbReference>
<evidence type="ECO:0000256" key="1">
    <source>
        <dbReference type="ARBA" id="ARBA00004651"/>
    </source>
</evidence>
<evidence type="ECO:0000256" key="7">
    <source>
        <dbReference type="SAM" id="Phobius"/>
    </source>
</evidence>
<dbReference type="InterPro" id="IPR011701">
    <property type="entry name" value="MFS"/>
</dbReference>
<dbReference type="RefSeq" id="WP_093688209.1">
    <property type="nucleotide sequence ID" value="NZ_FNBU01000004.1"/>
</dbReference>
<sequence>MTTQATQGGFRWKLRYSILAIIWVGWLFSFLDRMVISVALPFIGKDLNIDATMQGAILSAFFAGYALFQIPGGMLADKFGPRRVMALAISWWSIFTSLTGLIATYPIMLFCRFIFGVGEGCFPGASWKTIATYFPPKERATATAIQSSVNTLGPAVASLVAAGIIAAYGWRTVFIALGIPGLLIGLAIWFYFKDNPADHPHMTQEELAELNVRPAAADATGSANSGITFKEFLKKPILWQMVLIWFLFDITFWGFVSWLPSYLMKVRGFSLIKTGITGSIPFFVGTLGMLAGGYLSDRVKGQRKWMFIPNALVAGFFLYMTYTVPSADMAVVYQSISAFFMFLAMAAFWGLVMDTIPAHIMGSSSGTVNFGGQVAGFISPFAMGYLIDISKGSFDTAFVFLIIAIVASAAVALTVKQKENAAEGAPMQA</sequence>
<evidence type="ECO:0000256" key="6">
    <source>
        <dbReference type="ARBA" id="ARBA00023136"/>
    </source>
</evidence>
<keyword evidence="10" id="KW-1185">Reference proteome</keyword>
<evidence type="ECO:0000313" key="9">
    <source>
        <dbReference type="EMBL" id="SDF19062.1"/>
    </source>
</evidence>
<feature type="transmembrane region" description="Helical" evidence="7">
    <location>
        <begin position="336"/>
        <end position="356"/>
    </location>
</feature>
<dbReference type="STRING" id="1123285.SAMN05660235_00719"/>
<feature type="transmembrane region" description="Helical" evidence="7">
    <location>
        <begin position="84"/>
        <end position="107"/>
    </location>
</feature>
<dbReference type="OrthoDB" id="105228at2"/>
<keyword evidence="4 7" id="KW-0812">Transmembrane</keyword>
<reference evidence="10" key="1">
    <citation type="submission" date="2016-10" db="EMBL/GenBank/DDBJ databases">
        <authorList>
            <person name="Varghese N."/>
            <person name="Submissions S."/>
        </authorList>
    </citation>
    <scope>NUCLEOTIDE SEQUENCE [LARGE SCALE GENOMIC DNA]</scope>
    <source>
        <strain evidence="10">DSM 23256</strain>
    </source>
</reference>
<evidence type="ECO:0000259" key="8">
    <source>
        <dbReference type="PROSITE" id="PS50850"/>
    </source>
</evidence>